<evidence type="ECO:0000256" key="1">
    <source>
        <dbReference type="SAM" id="Phobius"/>
    </source>
</evidence>
<feature type="transmembrane region" description="Helical" evidence="1">
    <location>
        <begin position="29"/>
        <end position="51"/>
    </location>
</feature>
<gene>
    <name evidence="3" type="ORF">DSM100688_0716</name>
    <name evidence="4" type="ORF">GFD24_04140</name>
</gene>
<dbReference type="Pfam" id="PF03372">
    <property type="entry name" value="Exo_endo_phos"/>
    <property type="match status" value="1"/>
</dbReference>
<feature type="domain" description="Endonuclease/exonuclease/phosphatase" evidence="2">
    <location>
        <begin position="140"/>
        <end position="353"/>
    </location>
</feature>
<proteinExistence type="predicted"/>
<accession>A0A6L4X268</accession>
<dbReference type="SUPFAM" id="SSF56219">
    <property type="entry name" value="DNase I-like"/>
    <property type="match status" value="1"/>
</dbReference>
<protein>
    <submittedName>
        <fullName evidence="3 4">Endonuclease</fullName>
    </submittedName>
</protein>
<evidence type="ECO:0000259" key="2">
    <source>
        <dbReference type="Pfam" id="PF03372"/>
    </source>
</evidence>
<keyword evidence="6" id="KW-1185">Reference proteome</keyword>
<dbReference type="InterPro" id="IPR036691">
    <property type="entry name" value="Endo/exonu/phosph_ase_sf"/>
</dbReference>
<keyword evidence="4" id="KW-0378">Hydrolase</keyword>
<keyword evidence="1" id="KW-0472">Membrane</keyword>
<dbReference type="EMBL" id="WBSM01000002">
    <property type="protein sequence ID" value="KAB8288714.1"/>
    <property type="molecule type" value="Genomic_DNA"/>
</dbReference>
<sequence length="362" mass="39349">MFWFLWIVVLLCAVWVALGSLPAGADAHMPLPYLIALIPLLWVPLLATAVAANVMREWGLLCGAIAVGLASQMRESAYWAKAANGFFGVRSGATGDAAARSHDTMRETRRETEINSRETAREILDQQRTATASHASFRVMTLNCRYGRADAKSIVGAVLSRNVTVLALQELTMDLVDDLNRNGLDALLPYRQLGDGKETDNGGFNGIWIRVEPQSSRASAVEIPAADVPSITIPVDSMRDITFASAHPKSPMRGSREWSAGIRGLGALATDAKQRDRDIAVVLGDLNSGLDHPSFRALLKAGFTDANLDVAQGPRRTFPRWVPWPRIVLDHVLATAGARFTDVESFEIERTDHLALAATLAI</sequence>
<keyword evidence="1" id="KW-1133">Transmembrane helix</keyword>
<dbReference type="Proteomes" id="UP000469943">
    <property type="component" value="Unassembled WGS sequence"/>
</dbReference>
<dbReference type="RefSeq" id="WP_152357811.1">
    <property type="nucleotide sequence ID" value="NZ_WBSM01000002.1"/>
</dbReference>
<dbReference type="OrthoDB" id="2340043at2"/>
<keyword evidence="3" id="KW-0255">Endonuclease</keyword>
<evidence type="ECO:0000313" key="6">
    <source>
        <dbReference type="Proteomes" id="UP000482084"/>
    </source>
</evidence>
<dbReference type="Gene3D" id="3.60.10.10">
    <property type="entry name" value="Endonuclease/exonuclease/phosphatase"/>
    <property type="match status" value="1"/>
</dbReference>
<keyword evidence="1" id="KW-0812">Transmembrane</keyword>
<organism evidence="3 6">
    <name type="scientific">Bifidobacterium ramosum</name>
    <dbReference type="NCBI Taxonomy" id="1798158"/>
    <lineage>
        <taxon>Bacteria</taxon>
        <taxon>Bacillati</taxon>
        <taxon>Actinomycetota</taxon>
        <taxon>Actinomycetes</taxon>
        <taxon>Bifidobacteriales</taxon>
        <taxon>Bifidobacteriaceae</taxon>
        <taxon>Bifidobacterium</taxon>
    </lineage>
</organism>
<evidence type="ECO:0000313" key="3">
    <source>
        <dbReference type="EMBL" id="KAB8288714.1"/>
    </source>
</evidence>
<name>A0A6L4X268_9BIFI</name>
<comment type="caution">
    <text evidence="3">The sequence shown here is derived from an EMBL/GenBank/DDBJ whole genome shotgun (WGS) entry which is preliminary data.</text>
</comment>
<keyword evidence="4" id="KW-0540">Nuclease</keyword>
<dbReference type="Proteomes" id="UP000482084">
    <property type="component" value="Unassembled WGS sequence"/>
</dbReference>
<reference evidence="3 6" key="2">
    <citation type="submission" date="2019-10" db="EMBL/GenBank/DDBJ databases">
        <title>Characterization of the phylogenetic diversity of two novel species belonging to the genus Bifidobacterium: Bifidobacterium cebidarum sp. nov. and Bifidobacterium leontopitheci sp. nov.</title>
        <authorList>
            <person name="Lugli G.A."/>
            <person name="Duranti S."/>
            <person name="Milani C."/>
            <person name="Turroni F."/>
            <person name="Ventura M."/>
        </authorList>
    </citation>
    <scope>NUCLEOTIDE SEQUENCE [LARGE SCALE GENOMIC DNA]</scope>
    <source>
        <strain evidence="3 6">DSM 100688</strain>
    </source>
</reference>
<evidence type="ECO:0000313" key="4">
    <source>
        <dbReference type="EMBL" id="NEG71422.1"/>
    </source>
</evidence>
<dbReference type="EMBL" id="WHZX01000002">
    <property type="protein sequence ID" value="NEG71422.1"/>
    <property type="molecule type" value="Genomic_DNA"/>
</dbReference>
<dbReference type="AlphaFoldDB" id="A0A6L4X268"/>
<dbReference type="GO" id="GO:0004527">
    <property type="term" value="F:exonuclease activity"/>
    <property type="evidence" value="ECO:0007669"/>
    <property type="project" value="UniProtKB-KW"/>
</dbReference>
<evidence type="ECO:0000313" key="5">
    <source>
        <dbReference type="Proteomes" id="UP000469943"/>
    </source>
</evidence>
<reference evidence="4 5" key="1">
    <citation type="submission" date="2019-10" db="EMBL/GenBank/DDBJ databases">
        <title>Bifidobacterium from non-human primates.</title>
        <authorList>
            <person name="Modesto M."/>
        </authorList>
    </citation>
    <scope>NUCLEOTIDE SEQUENCE [LARGE SCALE GENOMIC DNA]</scope>
    <source>
        <strain evidence="4 5">TREM</strain>
    </source>
</reference>
<dbReference type="GO" id="GO:0004519">
    <property type="term" value="F:endonuclease activity"/>
    <property type="evidence" value="ECO:0007669"/>
    <property type="project" value="UniProtKB-KW"/>
</dbReference>
<dbReference type="InterPro" id="IPR005135">
    <property type="entry name" value="Endo/exonuclease/phosphatase"/>
</dbReference>
<keyword evidence="4" id="KW-0269">Exonuclease</keyword>